<dbReference type="InterPro" id="IPR024370">
    <property type="entry name" value="PBP_domain"/>
</dbReference>
<gene>
    <name evidence="12" type="ORF">KKC1_26960</name>
</gene>
<dbReference type="Proteomes" id="UP000197032">
    <property type="component" value="Unassembled WGS sequence"/>
</dbReference>
<comment type="function">
    <text evidence="1">Part of the ABC transporter complex PstSACB involved in phosphate import.</text>
</comment>
<evidence type="ECO:0000313" key="12">
    <source>
        <dbReference type="EMBL" id="GAW93565.1"/>
    </source>
</evidence>
<name>A0A1Z5HW74_9FIRM</name>
<dbReference type="PANTHER" id="PTHR30570">
    <property type="entry name" value="PERIPLASMIC PHOSPHATE BINDING COMPONENT OF PHOSPHATE ABC TRANSPORTER"/>
    <property type="match status" value="1"/>
</dbReference>
<evidence type="ECO:0000256" key="8">
    <source>
        <dbReference type="ARBA" id="ARBA00023139"/>
    </source>
</evidence>
<evidence type="ECO:0000256" key="5">
    <source>
        <dbReference type="ARBA" id="ARBA00022448"/>
    </source>
</evidence>
<accession>A0A1Z5HW74</accession>
<keyword evidence="7 10" id="KW-0732">Signal</keyword>
<comment type="similarity">
    <text evidence="3 10">Belongs to the PstS family.</text>
</comment>
<dbReference type="InterPro" id="IPR050811">
    <property type="entry name" value="Phosphate_ABC_transporter"/>
</dbReference>
<organism evidence="12 13">
    <name type="scientific">Calderihabitans maritimus</name>
    <dbReference type="NCBI Taxonomy" id="1246530"/>
    <lineage>
        <taxon>Bacteria</taxon>
        <taxon>Bacillati</taxon>
        <taxon>Bacillota</taxon>
        <taxon>Clostridia</taxon>
        <taxon>Neomoorellales</taxon>
        <taxon>Calderihabitantaceae</taxon>
        <taxon>Calderihabitans</taxon>
    </lineage>
</organism>
<keyword evidence="8 10" id="KW-0564">Palmitate</keyword>
<evidence type="ECO:0000256" key="3">
    <source>
        <dbReference type="ARBA" id="ARBA00008725"/>
    </source>
</evidence>
<dbReference type="Gene3D" id="3.40.190.10">
    <property type="entry name" value="Periplasmic binding protein-like II"/>
    <property type="match status" value="2"/>
</dbReference>
<keyword evidence="5 10" id="KW-0813">Transport</keyword>
<evidence type="ECO:0000313" key="13">
    <source>
        <dbReference type="Proteomes" id="UP000197032"/>
    </source>
</evidence>
<evidence type="ECO:0000256" key="1">
    <source>
        <dbReference type="ARBA" id="ARBA00002841"/>
    </source>
</evidence>
<comment type="function">
    <text evidence="10">Involved in the system for phosphate transport across the cytoplasmic membrane.</text>
</comment>
<keyword evidence="10" id="KW-1003">Cell membrane</keyword>
<reference evidence="13" key="1">
    <citation type="journal article" date="2017" name="Appl. Environ. Microbiol.">
        <title>Genomic Analysis of Calderihabitans maritimus KKC1, a Thermophilic, Hydrogenogenic, Carboxydotrophic Bacterium Isolated from Marine Sediment.</title>
        <authorList>
            <person name="Omae K."/>
            <person name="Yoneda Y."/>
            <person name="Fukuyama Y."/>
            <person name="Yoshida T."/>
            <person name="Sako Y."/>
        </authorList>
    </citation>
    <scope>NUCLEOTIDE SEQUENCE [LARGE SCALE GENOMIC DNA]</scope>
    <source>
        <strain evidence="13">KKC1</strain>
    </source>
</reference>
<dbReference type="GO" id="GO:0042301">
    <property type="term" value="F:phosphate ion binding"/>
    <property type="evidence" value="ECO:0007669"/>
    <property type="project" value="UniProtKB-UniRule"/>
</dbReference>
<dbReference type="InterPro" id="IPR011862">
    <property type="entry name" value="Phos-bd"/>
</dbReference>
<protein>
    <recommendedName>
        <fullName evidence="10">Phosphate-binding protein</fullName>
    </recommendedName>
</protein>
<dbReference type="NCBIfam" id="TIGR02136">
    <property type="entry name" value="ptsS_2"/>
    <property type="match status" value="1"/>
</dbReference>
<dbReference type="SUPFAM" id="SSF53850">
    <property type="entry name" value="Periplasmic binding protein-like II"/>
    <property type="match status" value="1"/>
</dbReference>
<keyword evidence="9 10" id="KW-0449">Lipoprotein</keyword>
<keyword evidence="13" id="KW-1185">Reference proteome</keyword>
<comment type="caution">
    <text evidence="12">The sequence shown here is derived from an EMBL/GenBank/DDBJ whole genome shotgun (WGS) entry which is preliminary data.</text>
</comment>
<dbReference type="PROSITE" id="PS51257">
    <property type="entry name" value="PROKAR_LIPOPROTEIN"/>
    <property type="match status" value="1"/>
</dbReference>
<dbReference type="Pfam" id="PF12849">
    <property type="entry name" value="PBP_like_2"/>
    <property type="match status" value="1"/>
</dbReference>
<keyword evidence="6 10" id="KW-0592">Phosphate transport</keyword>
<evidence type="ECO:0000256" key="6">
    <source>
        <dbReference type="ARBA" id="ARBA00022592"/>
    </source>
</evidence>
<sequence>MKKAVLWSGILLLAMAFLLTGCAKNTGESAETSFIQIKGSDTEVNLVQRLAESYMDKHPEIDIAVTGGGSGTGIAALIKGEVDIANSSRAIKDEEIEQAKANGVEPVAVAIAMDGLSVIIHADNPVEALTVEQIGKIFRGEITNWKEVGGPDMEISMYGRQSNSGTFVYFRDHVLKGDFSPKVKRMNGNAQIVESVKNDPAGIGYVGVGYVVGPEGKQVEGIKVIKVAKDENSPPATPLDPENVKNGSYPLARPLYQYVNGKPEGAVLEFIKYELSEEGQQIAVEEGFYPVNPEYAKLNEASLN</sequence>
<dbReference type="RefSeq" id="WP_202820067.1">
    <property type="nucleotide sequence ID" value="NZ_BDGJ01000164.1"/>
</dbReference>
<dbReference type="AlphaFoldDB" id="A0A1Z5HW74"/>
<dbReference type="GO" id="GO:0006817">
    <property type="term" value="P:phosphate ion transport"/>
    <property type="evidence" value="ECO:0007669"/>
    <property type="project" value="UniProtKB-UniRule"/>
</dbReference>
<dbReference type="CDD" id="cd13566">
    <property type="entry name" value="PBP2_phosphate"/>
    <property type="match status" value="1"/>
</dbReference>
<proteinExistence type="inferred from homology"/>
<keyword evidence="10" id="KW-0472">Membrane</keyword>
<evidence type="ECO:0000256" key="4">
    <source>
        <dbReference type="ARBA" id="ARBA00011529"/>
    </source>
</evidence>
<evidence type="ECO:0000259" key="11">
    <source>
        <dbReference type="Pfam" id="PF12849"/>
    </source>
</evidence>
<evidence type="ECO:0000256" key="7">
    <source>
        <dbReference type="ARBA" id="ARBA00022729"/>
    </source>
</evidence>
<feature type="chain" id="PRO_5027140352" description="Phosphate-binding protein" evidence="10">
    <location>
        <begin position="24"/>
        <end position="304"/>
    </location>
</feature>
<feature type="signal peptide" evidence="10">
    <location>
        <begin position="1"/>
        <end position="23"/>
    </location>
</feature>
<dbReference type="PANTHER" id="PTHR30570:SF1">
    <property type="entry name" value="PHOSPHATE-BINDING PROTEIN PSTS"/>
    <property type="match status" value="1"/>
</dbReference>
<evidence type="ECO:0000256" key="9">
    <source>
        <dbReference type="ARBA" id="ARBA00023288"/>
    </source>
</evidence>
<feature type="domain" description="PBP" evidence="11">
    <location>
        <begin position="29"/>
        <end position="278"/>
    </location>
</feature>
<evidence type="ECO:0000256" key="10">
    <source>
        <dbReference type="RuleBase" id="RU367119"/>
    </source>
</evidence>
<dbReference type="GO" id="GO:0005886">
    <property type="term" value="C:plasma membrane"/>
    <property type="evidence" value="ECO:0007669"/>
    <property type="project" value="UniProtKB-SubCell"/>
</dbReference>
<comment type="subcellular location">
    <subcellularLocation>
        <location evidence="2 10">Cell membrane</location>
        <topology evidence="2 10">Lipid-anchor</topology>
    </subcellularLocation>
</comment>
<evidence type="ECO:0000256" key="2">
    <source>
        <dbReference type="ARBA" id="ARBA00004193"/>
    </source>
</evidence>
<dbReference type="EMBL" id="BDGJ01000164">
    <property type="protein sequence ID" value="GAW93565.1"/>
    <property type="molecule type" value="Genomic_DNA"/>
</dbReference>
<comment type="subunit">
    <text evidence="4 10">The complex is composed of two ATP-binding proteins (PstB), two transmembrane proteins (PstC and PstA) and a solute-binding protein (PstS).</text>
</comment>